<feature type="transmembrane region" description="Helical" evidence="6">
    <location>
        <begin position="86"/>
        <end position="108"/>
    </location>
</feature>
<keyword evidence="4 6" id="KW-0472">Membrane</keyword>
<evidence type="ECO:0000313" key="8">
    <source>
        <dbReference type="Proteomes" id="UP000005237"/>
    </source>
</evidence>
<reference evidence="8" key="1">
    <citation type="submission" date="2010-08" db="EMBL/GenBank/DDBJ databases">
        <authorList>
            <consortium name="Caenorhabditis japonica Sequencing Consortium"/>
            <person name="Wilson R.K."/>
        </authorList>
    </citation>
    <scope>NUCLEOTIDE SEQUENCE [LARGE SCALE GENOMIC DNA]</scope>
    <source>
        <strain evidence="8">DF5081</strain>
    </source>
</reference>
<dbReference type="AlphaFoldDB" id="A0A8R1E7F8"/>
<dbReference type="Gene3D" id="3.40.50.1000">
    <property type="entry name" value="HAD superfamily/HAD-like"/>
    <property type="match status" value="1"/>
</dbReference>
<keyword evidence="3 6" id="KW-1133">Transmembrane helix</keyword>
<feature type="transmembrane region" description="Helical" evidence="6">
    <location>
        <begin position="149"/>
        <end position="171"/>
    </location>
</feature>
<evidence type="ECO:0000313" key="7">
    <source>
        <dbReference type="EnsemblMetazoa" id="CJA22749.1"/>
    </source>
</evidence>
<dbReference type="PANTHER" id="PTHR24092:SF218">
    <property type="entry name" value="PHOSPHOLIPID-TRANSPORTING ATPASE"/>
    <property type="match status" value="1"/>
</dbReference>
<protein>
    <recommendedName>
        <fullName evidence="9">P-type phospholipid transporter</fullName>
    </recommendedName>
</protein>
<dbReference type="GO" id="GO:0005886">
    <property type="term" value="C:plasma membrane"/>
    <property type="evidence" value="ECO:0007669"/>
    <property type="project" value="TreeGrafter"/>
</dbReference>
<comment type="subcellular location">
    <subcellularLocation>
        <location evidence="1">Membrane</location>
    </subcellularLocation>
</comment>
<evidence type="ECO:0000256" key="2">
    <source>
        <dbReference type="ARBA" id="ARBA00022692"/>
    </source>
</evidence>
<evidence type="ECO:0000256" key="5">
    <source>
        <dbReference type="SAM" id="MobiDB-lite"/>
    </source>
</evidence>
<evidence type="ECO:0000256" key="3">
    <source>
        <dbReference type="ARBA" id="ARBA00022989"/>
    </source>
</evidence>
<keyword evidence="2 6" id="KW-0812">Transmembrane</keyword>
<organism evidence="7 8">
    <name type="scientific">Caenorhabditis japonica</name>
    <dbReference type="NCBI Taxonomy" id="281687"/>
    <lineage>
        <taxon>Eukaryota</taxon>
        <taxon>Metazoa</taxon>
        <taxon>Ecdysozoa</taxon>
        <taxon>Nematoda</taxon>
        <taxon>Chromadorea</taxon>
        <taxon>Rhabditida</taxon>
        <taxon>Rhabditina</taxon>
        <taxon>Rhabditomorpha</taxon>
        <taxon>Rhabditoidea</taxon>
        <taxon>Rhabditidae</taxon>
        <taxon>Peloderinae</taxon>
        <taxon>Caenorhabditis</taxon>
    </lineage>
</organism>
<dbReference type="EnsemblMetazoa" id="CJA22749.1">
    <property type="protein sequence ID" value="CJA22749.1"/>
    <property type="gene ID" value="WBGene00178321"/>
</dbReference>
<reference evidence="7" key="2">
    <citation type="submission" date="2022-06" db="UniProtKB">
        <authorList>
            <consortium name="EnsemblMetazoa"/>
        </authorList>
    </citation>
    <scope>IDENTIFICATION</scope>
    <source>
        <strain evidence="7">DF5081</strain>
    </source>
</reference>
<evidence type="ECO:0000256" key="4">
    <source>
        <dbReference type="ARBA" id="ARBA00023136"/>
    </source>
</evidence>
<evidence type="ECO:0000256" key="6">
    <source>
        <dbReference type="SAM" id="Phobius"/>
    </source>
</evidence>
<dbReference type="InterPro" id="IPR023298">
    <property type="entry name" value="ATPase_P-typ_TM_dom_sf"/>
</dbReference>
<keyword evidence="8" id="KW-1185">Reference proteome</keyword>
<dbReference type="Gene3D" id="1.20.1110.10">
    <property type="entry name" value="Calcium-transporting ATPase, transmembrane domain"/>
    <property type="match status" value="1"/>
</dbReference>
<feature type="compositionally biased region" description="Low complexity" evidence="5">
    <location>
        <begin position="373"/>
        <end position="383"/>
    </location>
</feature>
<dbReference type="GO" id="GO:0140326">
    <property type="term" value="F:ATPase-coupled intramembrane lipid transporter activity"/>
    <property type="evidence" value="ECO:0007669"/>
    <property type="project" value="TreeGrafter"/>
</dbReference>
<dbReference type="GO" id="GO:0045332">
    <property type="term" value="P:phospholipid translocation"/>
    <property type="evidence" value="ECO:0007669"/>
    <property type="project" value="TreeGrafter"/>
</dbReference>
<dbReference type="InterPro" id="IPR023214">
    <property type="entry name" value="HAD_sf"/>
</dbReference>
<dbReference type="InterPro" id="IPR023299">
    <property type="entry name" value="ATPase_P-typ_cyto_dom_N"/>
</dbReference>
<sequence>IACEQPTNDVYKFEGRLERMENGPPLAREFTILAKENVLLRGCVVKNTDFVEGIVLYAGKDTKAMLNNSGPRYKRSSLEKMTNIDILWSVCTLLALCILGAVLSGVWLRTFSNPYQVPFLVYVDVNSTYHNNNDTQYKYNPAFESWFSFWSYIIVLQVMIPISLYVSIEFIKIFQVWFMSQDRNMYYDKVDKRLQCRALNITEELGQIQYVMSDKTGTLTENQMVFRRCSVYGIDYSGRPVLDSVDSSLELVATNLRNDAPTEKKLQMAALAQAAANTGRLRPSRDPILESQLATSVLKEGANIDDPVFAFFLTMAICNTVVVNAKPHEDLMDPDGDIINSRFAPEEERMRKGSDTDNITGNKYLSEVEEESVSSTSSSTPVISEEKDEFEEIELIEFPEVEVEVEVEVEKPESTSSSSPEKGKDVVVIEKKEEEKEGSNNYNGERKEGKGFGGILHRPSILAVPFAKLKGIKSPFRRSVDKRGSTDVITPPLHSFYDSESPDELALVEAAREYGVRLLKRRFDDVIVYLRHSTKSVRFKVRFGMDLFFGGRGCGGGSGEGEGKGRTKLEKLPTLLVLPRNRTDA</sequence>
<dbReference type="SUPFAM" id="SSF81665">
    <property type="entry name" value="Calcium ATPase, transmembrane domain M"/>
    <property type="match status" value="1"/>
</dbReference>
<accession>A0A8R1E7F8</accession>
<evidence type="ECO:0000256" key="1">
    <source>
        <dbReference type="ARBA" id="ARBA00004370"/>
    </source>
</evidence>
<evidence type="ECO:0008006" key="9">
    <source>
        <dbReference type="Google" id="ProtNLM"/>
    </source>
</evidence>
<dbReference type="PANTHER" id="PTHR24092">
    <property type="entry name" value="PROBABLE PHOSPHOLIPID-TRANSPORTING ATPASE"/>
    <property type="match status" value="1"/>
</dbReference>
<dbReference type="SUPFAM" id="SSF56784">
    <property type="entry name" value="HAD-like"/>
    <property type="match status" value="1"/>
</dbReference>
<dbReference type="InterPro" id="IPR018303">
    <property type="entry name" value="ATPase_P-typ_P_site"/>
</dbReference>
<dbReference type="InterPro" id="IPR036412">
    <property type="entry name" value="HAD-like_sf"/>
</dbReference>
<dbReference type="Proteomes" id="UP000005237">
    <property type="component" value="Unassembled WGS sequence"/>
</dbReference>
<dbReference type="GO" id="GO:0000166">
    <property type="term" value="F:nucleotide binding"/>
    <property type="evidence" value="ECO:0007669"/>
    <property type="project" value="InterPro"/>
</dbReference>
<feature type="region of interest" description="Disordered" evidence="5">
    <location>
        <begin position="367"/>
        <end position="386"/>
    </location>
</feature>
<proteinExistence type="predicted"/>
<dbReference type="Gene3D" id="3.40.1110.10">
    <property type="entry name" value="Calcium-transporting ATPase, cytoplasmic domain N"/>
    <property type="match status" value="1"/>
</dbReference>
<dbReference type="PROSITE" id="PS00154">
    <property type="entry name" value="ATPASE_E1_E2"/>
    <property type="match status" value="1"/>
</dbReference>
<name>A0A8R1E7F8_CAEJA</name>